<feature type="compositionally biased region" description="Low complexity" evidence="1">
    <location>
        <begin position="47"/>
        <end position="56"/>
    </location>
</feature>
<evidence type="ECO:0000313" key="2">
    <source>
        <dbReference type="EMBL" id="GDY49063.1"/>
    </source>
</evidence>
<proteinExistence type="predicted"/>
<dbReference type="AlphaFoldDB" id="A0A4D4KT86"/>
<gene>
    <name evidence="2" type="ORF">SANT12839_099450</name>
</gene>
<dbReference type="Proteomes" id="UP000299290">
    <property type="component" value="Unassembled WGS sequence"/>
</dbReference>
<protein>
    <submittedName>
        <fullName evidence="2">Uncharacterized protein</fullName>
    </submittedName>
</protein>
<feature type="region of interest" description="Disordered" evidence="1">
    <location>
        <begin position="1"/>
        <end position="20"/>
    </location>
</feature>
<evidence type="ECO:0000256" key="1">
    <source>
        <dbReference type="SAM" id="MobiDB-lite"/>
    </source>
</evidence>
<sequence length="71" mass="7678">MAAIRVPRATGRPAPAPDMVLATRPTLPASATIRRRRGIRAVIPVRPTRPPTAAARQPGRQTTAFDNYSHP</sequence>
<name>A0A4D4KT86_9ACTN</name>
<accession>A0A4D4KT86</accession>
<comment type="caution">
    <text evidence="2">The sequence shown here is derived from an EMBL/GenBank/DDBJ whole genome shotgun (WGS) entry which is preliminary data.</text>
</comment>
<organism evidence="2 3">
    <name type="scientific">Streptomyces antimycoticus</name>
    <dbReference type="NCBI Taxonomy" id="68175"/>
    <lineage>
        <taxon>Bacteria</taxon>
        <taxon>Bacillati</taxon>
        <taxon>Actinomycetota</taxon>
        <taxon>Actinomycetes</taxon>
        <taxon>Kitasatosporales</taxon>
        <taxon>Streptomycetaceae</taxon>
        <taxon>Streptomyces</taxon>
        <taxon>Streptomyces violaceusniger group</taxon>
    </lineage>
</organism>
<reference evidence="2 3" key="1">
    <citation type="journal article" date="2020" name="Int. J. Syst. Evol. Microbiol.">
        <title>Reclassification of Streptomyces castelarensis and Streptomyces sporoclivatus as later heterotypic synonyms of Streptomyces antimycoticus.</title>
        <authorList>
            <person name="Komaki H."/>
            <person name="Tamura T."/>
        </authorList>
    </citation>
    <scope>NUCLEOTIDE SEQUENCE [LARGE SCALE GENOMIC DNA]</scope>
    <source>
        <strain evidence="2 3">NBRC 12839</strain>
    </source>
</reference>
<evidence type="ECO:0000313" key="3">
    <source>
        <dbReference type="Proteomes" id="UP000299290"/>
    </source>
</evidence>
<feature type="compositionally biased region" description="Polar residues" evidence="1">
    <location>
        <begin position="59"/>
        <end position="71"/>
    </location>
</feature>
<dbReference type="EMBL" id="BJHV01000001">
    <property type="protein sequence ID" value="GDY49063.1"/>
    <property type="molecule type" value="Genomic_DNA"/>
</dbReference>
<feature type="region of interest" description="Disordered" evidence="1">
    <location>
        <begin position="47"/>
        <end position="71"/>
    </location>
</feature>
<keyword evidence="3" id="KW-1185">Reference proteome</keyword>